<dbReference type="InterPro" id="IPR012171">
    <property type="entry name" value="Fatty_acid_desaturase"/>
</dbReference>
<dbReference type="GO" id="GO:0016491">
    <property type="term" value="F:oxidoreductase activity"/>
    <property type="evidence" value="ECO:0007669"/>
    <property type="project" value="InterPro"/>
</dbReference>
<sequence>MEKDRNENKSSESNSPWVTPVPLEAVKKPFQPEAHGYQSVKGAPPPLPLEKPPFTLKELRDAIPPHCFERSTALALLYTVHNVGMCAALFYCSTWIGHLPFLPSWTSWVLWPAYWFVQGAYMFGLWILAHECGHEAYSEYPLVNDIVGLVLHSFVLVPYHNWRISHRKHHMNTGSAENEEVFVPPTRSRVTPIWVEMLEDSPIYNFFRMIGILIIGLLPLYLVFNFSGPQKYKGKNANHFSPSAVIFLPKQRKEIIISDIVYFTWVGLICYLCYEHSLTNVFFYYGMPQIITNYHLVLVTFLQHTDTYIPHFRGEDWYWLRGALCTVDRSFGKWLDGVFHHISDTHVCHHLFPKLPFYHAEEATEAISKVLGKYRMPHHATSKHSLTSNFLDISRRKCTNNRMAYIVLLTDHIYSPADSISFRITSPYRASAPATHKHVDKSLSTILGKMMA</sequence>
<evidence type="ECO:0000313" key="5">
    <source>
        <dbReference type="Proteomes" id="UP000708208"/>
    </source>
</evidence>
<organism evidence="4 5">
    <name type="scientific">Allacma fusca</name>
    <dbReference type="NCBI Taxonomy" id="39272"/>
    <lineage>
        <taxon>Eukaryota</taxon>
        <taxon>Metazoa</taxon>
        <taxon>Ecdysozoa</taxon>
        <taxon>Arthropoda</taxon>
        <taxon>Hexapoda</taxon>
        <taxon>Collembola</taxon>
        <taxon>Symphypleona</taxon>
        <taxon>Sminthuridae</taxon>
        <taxon>Allacma</taxon>
    </lineage>
</organism>
<evidence type="ECO:0000259" key="3">
    <source>
        <dbReference type="Pfam" id="PF00487"/>
    </source>
</evidence>
<keyword evidence="5" id="KW-1185">Reference proteome</keyword>
<dbReference type="CDD" id="cd03507">
    <property type="entry name" value="Delta12-FADS-like"/>
    <property type="match status" value="1"/>
</dbReference>
<feature type="domain" description="Fatty acid desaturase" evidence="3">
    <location>
        <begin position="111"/>
        <end position="381"/>
    </location>
</feature>
<keyword evidence="2" id="KW-1133">Transmembrane helix</keyword>
<dbReference type="AlphaFoldDB" id="A0A8J2LNY6"/>
<dbReference type="InterPro" id="IPR005804">
    <property type="entry name" value="FA_desaturase_dom"/>
</dbReference>
<accession>A0A8J2LNY6</accession>
<gene>
    <name evidence="4" type="ORF">AFUS01_LOCUS43300</name>
</gene>
<dbReference type="OrthoDB" id="1461976at2759"/>
<feature type="transmembrane region" description="Helical" evidence="2">
    <location>
        <begin position="75"/>
        <end position="96"/>
    </location>
</feature>
<feature type="transmembrane region" description="Helical" evidence="2">
    <location>
        <begin position="108"/>
        <end position="128"/>
    </location>
</feature>
<dbReference type="GO" id="GO:0006629">
    <property type="term" value="P:lipid metabolic process"/>
    <property type="evidence" value="ECO:0007669"/>
    <property type="project" value="InterPro"/>
</dbReference>
<feature type="transmembrane region" description="Helical" evidence="2">
    <location>
        <begin position="260"/>
        <end position="285"/>
    </location>
</feature>
<evidence type="ECO:0000256" key="2">
    <source>
        <dbReference type="SAM" id="Phobius"/>
    </source>
</evidence>
<evidence type="ECO:0000256" key="1">
    <source>
        <dbReference type="SAM" id="MobiDB-lite"/>
    </source>
</evidence>
<keyword evidence="2" id="KW-0812">Transmembrane</keyword>
<keyword evidence="2" id="KW-0472">Membrane</keyword>
<comment type="caution">
    <text evidence="4">The sequence shown here is derived from an EMBL/GenBank/DDBJ whole genome shotgun (WGS) entry which is preliminary data.</text>
</comment>
<feature type="transmembrane region" description="Helical" evidence="2">
    <location>
        <begin position="206"/>
        <end position="224"/>
    </location>
</feature>
<protein>
    <recommendedName>
        <fullName evidence="3">Fatty acid desaturase domain-containing protein</fullName>
    </recommendedName>
</protein>
<dbReference type="EMBL" id="CAJVCH010569989">
    <property type="protein sequence ID" value="CAG7833707.1"/>
    <property type="molecule type" value="Genomic_DNA"/>
</dbReference>
<dbReference type="Pfam" id="PF00487">
    <property type="entry name" value="FA_desaturase"/>
    <property type="match status" value="1"/>
</dbReference>
<proteinExistence type="predicted"/>
<feature type="compositionally biased region" description="Basic and acidic residues" evidence="1">
    <location>
        <begin position="1"/>
        <end position="10"/>
    </location>
</feature>
<name>A0A8J2LNY6_9HEXA</name>
<evidence type="ECO:0000313" key="4">
    <source>
        <dbReference type="EMBL" id="CAG7833707.1"/>
    </source>
</evidence>
<reference evidence="4" key="1">
    <citation type="submission" date="2021-06" db="EMBL/GenBank/DDBJ databases">
        <authorList>
            <person name="Hodson N. C."/>
            <person name="Mongue J. A."/>
            <person name="Jaron S. K."/>
        </authorList>
    </citation>
    <scope>NUCLEOTIDE SEQUENCE</scope>
</reference>
<dbReference type="Proteomes" id="UP000708208">
    <property type="component" value="Unassembled WGS sequence"/>
</dbReference>
<feature type="region of interest" description="Disordered" evidence="1">
    <location>
        <begin position="1"/>
        <end position="22"/>
    </location>
</feature>
<dbReference type="PANTHER" id="PTHR32100">
    <property type="entry name" value="OMEGA-6 FATTY ACID DESATURASE, CHLOROPLASTIC"/>
    <property type="match status" value="1"/>
</dbReference>